<name>A0AA39L4D2_SARSR</name>
<dbReference type="Gene3D" id="3.40.50.300">
    <property type="entry name" value="P-loop containing nucleotide triphosphate hydrolases"/>
    <property type="match status" value="1"/>
</dbReference>
<dbReference type="SMART" id="SM00072">
    <property type="entry name" value="GuKc"/>
    <property type="match status" value="1"/>
</dbReference>
<evidence type="ECO:0000259" key="4">
    <source>
        <dbReference type="PROSITE" id="PS50052"/>
    </source>
</evidence>
<keyword evidence="2" id="KW-0808">Transferase</keyword>
<evidence type="ECO:0000256" key="3">
    <source>
        <dbReference type="ARBA" id="ARBA00022777"/>
    </source>
</evidence>
<dbReference type="GO" id="GO:0004385">
    <property type="term" value="F:GMP kinase activity"/>
    <property type="evidence" value="ECO:0007669"/>
    <property type="project" value="TreeGrafter"/>
</dbReference>
<feature type="domain" description="Guanylate kinase-like" evidence="4">
    <location>
        <begin position="12"/>
        <end position="211"/>
    </location>
</feature>
<accession>A0AA39L4D2</accession>
<dbReference type="SUPFAM" id="SSF52540">
    <property type="entry name" value="P-loop containing nucleoside triphosphate hydrolases"/>
    <property type="match status" value="1"/>
</dbReference>
<protein>
    <recommendedName>
        <fullName evidence="4">Guanylate kinase-like domain-containing protein</fullName>
    </recommendedName>
</protein>
<dbReference type="PANTHER" id="PTHR23117">
    <property type="entry name" value="GUANYLATE KINASE-RELATED"/>
    <property type="match status" value="1"/>
</dbReference>
<evidence type="ECO:0000313" key="5">
    <source>
        <dbReference type="EMBL" id="KAK0384061.1"/>
    </source>
</evidence>
<dbReference type="PANTHER" id="PTHR23117:SF13">
    <property type="entry name" value="GUANYLATE KINASE"/>
    <property type="match status" value="1"/>
</dbReference>
<dbReference type="Proteomes" id="UP001175261">
    <property type="component" value="Unassembled WGS sequence"/>
</dbReference>
<dbReference type="InterPro" id="IPR008145">
    <property type="entry name" value="GK/Ca_channel_bsu"/>
</dbReference>
<keyword evidence="3" id="KW-0418">Kinase</keyword>
<dbReference type="EMBL" id="JAPDFR010000008">
    <property type="protein sequence ID" value="KAK0384061.1"/>
    <property type="molecule type" value="Genomic_DNA"/>
</dbReference>
<dbReference type="PROSITE" id="PS50052">
    <property type="entry name" value="GUANYLATE_KINASE_2"/>
    <property type="match status" value="1"/>
</dbReference>
<dbReference type="AlphaFoldDB" id="A0AA39L4D2"/>
<gene>
    <name evidence="5" type="ORF">NLU13_8150</name>
</gene>
<evidence type="ECO:0000256" key="2">
    <source>
        <dbReference type="ARBA" id="ARBA00022679"/>
    </source>
</evidence>
<comment type="caution">
    <text evidence="5">The sequence shown here is derived from an EMBL/GenBank/DDBJ whole genome shotgun (WGS) entry which is preliminary data.</text>
</comment>
<organism evidence="5 6">
    <name type="scientific">Sarocladium strictum</name>
    <name type="common">Black bundle disease fungus</name>
    <name type="synonym">Acremonium strictum</name>
    <dbReference type="NCBI Taxonomy" id="5046"/>
    <lineage>
        <taxon>Eukaryota</taxon>
        <taxon>Fungi</taxon>
        <taxon>Dikarya</taxon>
        <taxon>Ascomycota</taxon>
        <taxon>Pezizomycotina</taxon>
        <taxon>Sordariomycetes</taxon>
        <taxon>Hypocreomycetidae</taxon>
        <taxon>Hypocreales</taxon>
        <taxon>Sarocladiaceae</taxon>
        <taxon>Sarocladium</taxon>
    </lineage>
</organism>
<dbReference type="InterPro" id="IPR027417">
    <property type="entry name" value="P-loop_NTPase"/>
</dbReference>
<dbReference type="Pfam" id="PF00625">
    <property type="entry name" value="Guanylate_kin"/>
    <property type="match status" value="1"/>
</dbReference>
<evidence type="ECO:0000256" key="1">
    <source>
        <dbReference type="ARBA" id="ARBA00005790"/>
    </source>
</evidence>
<dbReference type="GO" id="GO:0005829">
    <property type="term" value="C:cytosol"/>
    <property type="evidence" value="ECO:0007669"/>
    <property type="project" value="TreeGrafter"/>
</dbReference>
<proteinExistence type="inferred from homology"/>
<evidence type="ECO:0000313" key="6">
    <source>
        <dbReference type="Proteomes" id="UP001175261"/>
    </source>
</evidence>
<comment type="similarity">
    <text evidence="1">Belongs to the guanylate kinase family.</text>
</comment>
<reference evidence="5" key="1">
    <citation type="submission" date="2022-10" db="EMBL/GenBank/DDBJ databases">
        <title>Determination and structural analysis of whole genome sequence of Sarocladium strictum F4-1.</title>
        <authorList>
            <person name="Hu L."/>
            <person name="Jiang Y."/>
        </authorList>
    </citation>
    <scope>NUCLEOTIDE SEQUENCE</scope>
    <source>
        <strain evidence="5">F4-1</strain>
    </source>
</reference>
<sequence>MTSIMIIPPHDIRPLVLCGFSVLEKHALLSALQDLCPDSFTVVKRHNTAPSVGHDPFYYMSNEKFTNSVSDGDFATYTLSRECSSGILKQTISAATSAGRIAVVPRADVRAIRQLASWEELDARYVYIMPPHPYVAEARWTPGYVEPGIVQIWDELRDSLAELRRPPLSMSIRREQKAELEDAMANPRFFDLVLPTNDLDAAFSSLVSLVWG</sequence>
<dbReference type="InterPro" id="IPR008144">
    <property type="entry name" value="Guanylate_kin-like_dom"/>
</dbReference>
<keyword evidence="6" id="KW-1185">Reference proteome</keyword>